<comment type="caution">
    <text evidence="2">The sequence shown here is derived from an EMBL/GenBank/DDBJ whole genome shotgun (WGS) entry which is preliminary data.</text>
</comment>
<evidence type="ECO:0000259" key="1">
    <source>
        <dbReference type="Pfam" id="PF13614"/>
    </source>
</evidence>
<accession>A0A833LYW3</accession>
<evidence type="ECO:0000313" key="2">
    <source>
        <dbReference type="EMBL" id="KAB2933252.1"/>
    </source>
</evidence>
<dbReference type="InterPro" id="IPR025669">
    <property type="entry name" value="AAA_dom"/>
</dbReference>
<dbReference type="CDD" id="cd02042">
    <property type="entry name" value="ParAB_family"/>
    <property type="match status" value="1"/>
</dbReference>
<evidence type="ECO:0000313" key="3">
    <source>
        <dbReference type="Proteomes" id="UP000460298"/>
    </source>
</evidence>
<sequence>MATVITVANQKGGVGKTTTAIHVAAGLARRESPTLLVDLDAQANATSVFIEQPPAMDQSAHAIFREKKPVRQIAVPTRIRHLHLAPAVLQMAEIETLLAGNVDGFFRLQEALQGTHYEYVIVDCPPNLGLLTVNALVASQYLIVPMLASKFSLDGIRTILDTCETVRSRFRSELRVLGALLTMFDPRTAVSRLMMEPVEERLPVFATRIGRSVVVEEAHLMHQTVFEYDAKNRVAIEYDALVQEILDGIKER</sequence>
<name>A0A833LYW3_9LEPT</name>
<dbReference type="InterPro" id="IPR050678">
    <property type="entry name" value="DNA_Partitioning_ATPase"/>
</dbReference>
<dbReference type="EMBL" id="WBUI01000006">
    <property type="protein sequence ID" value="KAB2933252.1"/>
    <property type="molecule type" value="Genomic_DNA"/>
</dbReference>
<gene>
    <name evidence="2" type="ORF">F9K24_07850</name>
</gene>
<dbReference type="AlphaFoldDB" id="A0A833LYW3"/>
<dbReference type="Pfam" id="PF13614">
    <property type="entry name" value="AAA_31"/>
    <property type="match status" value="1"/>
</dbReference>
<organism evidence="2 3">
    <name type="scientific">Leptonema illini</name>
    <dbReference type="NCBI Taxonomy" id="183"/>
    <lineage>
        <taxon>Bacteria</taxon>
        <taxon>Pseudomonadati</taxon>
        <taxon>Spirochaetota</taxon>
        <taxon>Spirochaetia</taxon>
        <taxon>Leptospirales</taxon>
        <taxon>Leptospiraceae</taxon>
        <taxon>Leptonema</taxon>
    </lineage>
</organism>
<reference evidence="2 3" key="1">
    <citation type="submission" date="2019-10" db="EMBL/GenBank/DDBJ databases">
        <title>Extracellular Electron Transfer in a Candidatus Methanoperedens spp. Enrichment Culture.</title>
        <authorList>
            <person name="Berger S."/>
            <person name="Rangel Shaw D."/>
            <person name="Berben T."/>
            <person name="In 'T Zandt M."/>
            <person name="Frank J."/>
            <person name="Reimann J."/>
            <person name="Jetten M.S.M."/>
            <person name="Welte C.U."/>
        </authorList>
    </citation>
    <scope>NUCLEOTIDE SEQUENCE [LARGE SCALE GENOMIC DNA]</scope>
    <source>
        <strain evidence="2">SB12</strain>
    </source>
</reference>
<feature type="domain" description="AAA" evidence="1">
    <location>
        <begin position="3"/>
        <end position="175"/>
    </location>
</feature>
<dbReference type="FunFam" id="3.40.50.300:FF:000285">
    <property type="entry name" value="Sporulation initiation inhibitor Soj"/>
    <property type="match status" value="1"/>
</dbReference>
<dbReference type="InterPro" id="IPR027417">
    <property type="entry name" value="P-loop_NTPase"/>
</dbReference>
<dbReference type="PANTHER" id="PTHR13696:SF52">
    <property type="entry name" value="PARA FAMILY PROTEIN CT_582"/>
    <property type="match status" value="1"/>
</dbReference>
<dbReference type="SUPFAM" id="SSF52540">
    <property type="entry name" value="P-loop containing nucleoside triphosphate hydrolases"/>
    <property type="match status" value="1"/>
</dbReference>
<dbReference type="Gene3D" id="3.40.50.300">
    <property type="entry name" value="P-loop containing nucleotide triphosphate hydrolases"/>
    <property type="match status" value="1"/>
</dbReference>
<dbReference type="PIRSF" id="PIRSF009320">
    <property type="entry name" value="Nuc_binding_HP_1000"/>
    <property type="match status" value="1"/>
</dbReference>
<dbReference type="Proteomes" id="UP000460298">
    <property type="component" value="Unassembled WGS sequence"/>
</dbReference>
<protein>
    <submittedName>
        <fullName evidence="2">ParA family protein</fullName>
    </submittedName>
</protein>
<dbReference type="RefSeq" id="WP_002772369.1">
    <property type="nucleotide sequence ID" value="NZ_JQDG01000064.1"/>
</dbReference>
<proteinExistence type="predicted"/>
<dbReference type="OrthoDB" id="9777757at2"/>
<dbReference type="PANTHER" id="PTHR13696">
    <property type="entry name" value="P-LOOP CONTAINING NUCLEOSIDE TRIPHOSPHATE HYDROLASE"/>
    <property type="match status" value="1"/>
</dbReference>